<feature type="transmembrane region" description="Helical" evidence="1">
    <location>
        <begin position="45"/>
        <end position="65"/>
    </location>
</feature>
<dbReference type="EMBL" id="BAABIK010000037">
    <property type="protein sequence ID" value="GAA4955735.1"/>
    <property type="molecule type" value="Genomic_DNA"/>
</dbReference>
<keyword evidence="1" id="KW-0812">Transmembrane</keyword>
<feature type="transmembrane region" description="Helical" evidence="1">
    <location>
        <begin position="20"/>
        <end position="39"/>
    </location>
</feature>
<keyword evidence="1" id="KW-1133">Transmembrane helix</keyword>
<evidence type="ECO:0000313" key="3">
    <source>
        <dbReference type="Proteomes" id="UP001499993"/>
    </source>
</evidence>
<keyword evidence="1" id="KW-0472">Membrane</keyword>
<name>A0ABP9GY99_9ACTN</name>
<dbReference type="Proteomes" id="UP001499993">
    <property type="component" value="Unassembled WGS sequence"/>
</dbReference>
<comment type="caution">
    <text evidence="2">The sequence shown here is derived from an EMBL/GenBank/DDBJ whole genome shotgun (WGS) entry which is preliminary data.</text>
</comment>
<protein>
    <recommendedName>
        <fullName evidence="4">PH domain-containing protein</fullName>
    </recommendedName>
</protein>
<gene>
    <name evidence="2" type="ORF">GCM10023224_46690</name>
</gene>
<keyword evidence="3" id="KW-1185">Reference proteome</keyword>
<proteinExistence type="predicted"/>
<evidence type="ECO:0008006" key="4">
    <source>
        <dbReference type="Google" id="ProtNLM"/>
    </source>
</evidence>
<evidence type="ECO:0000256" key="1">
    <source>
        <dbReference type="SAM" id="Phobius"/>
    </source>
</evidence>
<evidence type="ECO:0000313" key="2">
    <source>
        <dbReference type="EMBL" id="GAA4955735.1"/>
    </source>
</evidence>
<reference evidence="3" key="1">
    <citation type="journal article" date="2019" name="Int. J. Syst. Evol. Microbiol.">
        <title>The Global Catalogue of Microorganisms (GCM) 10K type strain sequencing project: providing services to taxonomists for standard genome sequencing and annotation.</title>
        <authorList>
            <consortium name="The Broad Institute Genomics Platform"/>
            <consortium name="The Broad Institute Genome Sequencing Center for Infectious Disease"/>
            <person name="Wu L."/>
            <person name="Ma J."/>
        </authorList>
    </citation>
    <scope>NUCLEOTIDE SEQUENCE [LARGE SCALE GENOMIC DNA]</scope>
    <source>
        <strain evidence="3">JCM 18123</strain>
    </source>
</reference>
<accession>A0ABP9GY99</accession>
<organism evidence="2 3">
    <name type="scientific">Streptomonospora halophila</name>
    <dbReference type="NCBI Taxonomy" id="427369"/>
    <lineage>
        <taxon>Bacteria</taxon>
        <taxon>Bacillati</taxon>
        <taxon>Actinomycetota</taxon>
        <taxon>Actinomycetes</taxon>
        <taxon>Streptosporangiales</taxon>
        <taxon>Nocardiopsidaceae</taxon>
        <taxon>Streptomonospora</taxon>
    </lineage>
</organism>
<sequence>MHMHYARDELALRPNTRAGLVIVAVVAVLGTALSAAAAYGAGAGAGLAIAVVFGVLLALSIGHFLRAKIALTPDQIVVRGLLFQQRRARARAAEVVRADIDAHRAPPGDTLFVLDEQGELLIRIAGTYYAREDVDRLVESLGVPCGGPDRTVTAAELATMYPDLRLVSFVERHPWRIGFAVTGVLIAVIAGLMLVATVAGL</sequence>
<feature type="transmembrane region" description="Helical" evidence="1">
    <location>
        <begin position="177"/>
        <end position="199"/>
    </location>
</feature>